<organism evidence="5 6">
    <name type="scientific">Klebsiella oxytoca</name>
    <dbReference type="NCBI Taxonomy" id="571"/>
    <lineage>
        <taxon>Bacteria</taxon>
        <taxon>Pseudomonadati</taxon>
        <taxon>Pseudomonadota</taxon>
        <taxon>Gammaproteobacteria</taxon>
        <taxon>Enterobacterales</taxon>
        <taxon>Enterobacteriaceae</taxon>
        <taxon>Klebsiella/Raoultella group</taxon>
        <taxon>Klebsiella</taxon>
    </lineage>
</organism>
<evidence type="ECO:0000313" key="5">
    <source>
        <dbReference type="EMBL" id="PXW49400.1"/>
    </source>
</evidence>
<dbReference type="Proteomes" id="UP000247485">
    <property type="component" value="Unassembled WGS sequence"/>
</dbReference>
<keyword evidence="1 2" id="KW-0238">DNA-binding</keyword>
<feature type="transmembrane region" description="Helical" evidence="3">
    <location>
        <begin position="156"/>
        <end position="175"/>
    </location>
</feature>
<feature type="DNA-binding region" description="OmpR/PhoB-type" evidence="2">
    <location>
        <begin position="7"/>
        <end position="111"/>
    </location>
</feature>
<evidence type="ECO:0000313" key="6">
    <source>
        <dbReference type="Proteomes" id="UP000247485"/>
    </source>
</evidence>
<comment type="caution">
    <text evidence="5">The sequence shown here is derived from an EMBL/GenBank/DDBJ whole genome shotgun (WGS) entry which is preliminary data.</text>
</comment>
<dbReference type="SUPFAM" id="SSF46894">
    <property type="entry name" value="C-terminal effector domain of the bipartite response regulators"/>
    <property type="match status" value="1"/>
</dbReference>
<dbReference type="InterPro" id="IPR016032">
    <property type="entry name" value="Sig_transdc_resp-reg_C-effctor"/>
</dbReference>
<accession>A0A318G0V6</accession>
<keyword evidence="3" id="KW-0812">Transmembrane</keyword>
<sequence>MLVICMQNIYVLNDSVVFWPEKNLLSDISDDSKRVQLTGPAARCLELLILRKTLVLQSELYEYAWQGSGVIPSPNTLYQSISVTRRAFREICANGTDYILTETRKGFRLNPAVSVLAKMQDFPDVHPEKEMSKASEDRHTSELLNNIKGKLVRLKLMTFIIIAVIFSGMLTFEIYTVKTRGYAFFEGYRGPILIPGSTCNFFLSPQNDKSRLSDLNFSFLKCHYRSYIYVTILPYSPNISVISCDRVINSVPVKCGAMSLRGGNVFKKQ</sequence>
<evidence type="ECO:0000259" key="4">
    <source>
        <dbReference type="PROSITE" id="PS51755"/>
    </source>
</evidence>
<dbReference type="Gene3D" id="1.10.10.10">
    <property type="entry name" value="Winged helix-like DNA-binding domain superfamily/Winged helix DNA-binding domain"/>
    <property type="match status" value="1"/>
</dbReference>
<gene>
    <name evidence="5" type="ORF">DET57_10198</name>
</gene>
<dbReference type="InterPro" id="IPR036388">
    <property type="entry name" value="WH-like_DNA-bd_sf"/>
</dbReference>
<proteinExistence type="predicted"/>
<name>A0A318G0V6_KLEOX</name>
<reference evidence="5 6" key="1">
    <citation type="submission" date="2018-05" db="EMBL/GenBank/DDBJ databases">
        <title>Freshwater and sediment microbial communities from various areas in North America, analyzing microbe dynamics in response to fracking.</title>
        <authorList>
            <person name="Lamendella R."/>
        </authorList>
    </citation>
    <scope>NUCLEOTIDE SEQUENCE [LARGE SCALE GENOMIC DNA]</scope>
    <source>
        <strain evidence="5 6">67</strain>
    </source>
</reference>
<evidence type="ECO:0000256" key="1">
    <source>
        <dbReference type="ARBA" id="ARBA00023125"/>
    </source>
</evidence>
<dbReference type="InterPro" id="IPR001867">
    <property type="entry name" value="OmpR/PhoB-type_DNA-bd"/>
</dbReference>
<dbReference type="GO" id="GO:0000160">
    <property type="term" value="P:phosphorelay signal transduction system"/>
    <property type="evidence" value="ECO:0007669"/>
    <property type="project" value="InterPro"/>
</dbReference>
<evidence type="ECO:0000256" key="3">
    <source>
        <dbReference type="SAM" id="Phobius"/>
    </source>
</evidence>
<keyword evidence="3" id="KW-0472">Membrane</keyword>
<feature type="domain" description="OmpR/PhoB-type" evidence="4">
    <location>
        <begin position="7"/>
        <end position="111"/>
    </location>
</feature>
<dbReference type="GO" id="GO:0003677">
    <property type="term" value="F:DNA binding"/>
    <property type="evidence" value="ECO:0007669"/>
    <property type="project" value="UniProtKB-UniRule"/>
</dbReference>
<evidence type="ECO:0000256" key="2">
    <source>
        <dbReference type="PROSITE-ProRule" id="PRU01091"/>
    </source>
</evidence>
<dbReference type="SMART" id="SM00862">
    <property type="entry name" value="Trans_reg_C"/>
    <property type="match status" value="1"/>
</dbReference>
<keyword evidence="3" id="KW-1133">Transmembrane helix</keyword>
<dbReference type="EMBL" id="QJJG01000001">
    <property type="protein sequence ID" value="PXW49400.1"/>
    <property type="molecule type" value="Genomic_DNA"/>
</dbReference>
<protein>
    <submittedName>
        <fullName evidence="5">DNA-binding winged helix-turn-helix (WHTH) protein</fullName>
    </submittedName>
</protein>
<dbReference type="AlphaFoldDB" id="A0A318G0V6"/>
<dbReference type="GO" id="GO:0006355">
    <property type="term" value="P:regulation of DNA-templated transcription"/>
    <property type="evidence" value="ECO:0007669"/>
    <property type="project" value="InterPro"/>
</dbReference>
<dbReference type="PROSITE" id="PS51755">
    <property type="entry name" value="OMPR_PHOB"/>
    <property type="match status" value="1"/>
</dbReference>